<name>A0AA36DBE6_9BILA</name>
<accession>A0AA36DBE6</accession>
<feature type="signal peptide" evidence="3">
    <location>
        <begin position="1"/>
        <end position="20"/>
    </location>
</feature>
<dbReference type="EMBL" id="CATQJA010002699">
    <property type="protein sequence ID" value="CAJ0584663.1"/>
    <property type="molecule type" value="Genomic_DNA"/>
</dbReference>
<evidence type="ECO:0000313" key="4">
    <source>
        <dbReference type="EMBL" id="CAJ0584663.1"/>
    </source>
</evidence>
<proteinExistence type="predicted"/>
<sequence>MYLFAVLTVSSLWALISVQPAEPPWFPPLGETGQYEGKRYCQDKYVTFGVDVATANHSFIAATINDTVTFPDWKERVTWMHLQIKTMGDAHFYDRSVLIVEGHGPKAYRSSTPLCLRLEDVDKLAQTSGKEKLDLLVLTKASHLRVVDMFEDPFPQLLSFRPGNPFQASILLDQTNTYYRVQAWIFQACPVGRYGYLCQQICQCADRVPCSVDRGICQLPPTAKPKDKDPEDIAWWIFVLIGLAGVCGFFTCIIAVFCIVSKILKKKRAHRSRHHDSRSTEDESKEARSKKRSKKSKKHKRKRRDPTVSEETGGTTEETTGSMERKRRH</sequence>
<keyword evidence="2" id="KW-0812">Transmembrane</keyword>
<comment type="caution">
    <text evidence="4">The sequence shown here is derived from an EMBL/GenBank/DDBJ whole genome shotgun (WGS) entry which is preliminary data.</text>
</comment>
<feature type="chain" id="PRO_5041462586" evidence="3">
    <location>
        <begin position="21"/>
        <end position="329"/>
    </location>
</feature>
<protein>
    <submittedName>
        <fullName evidence="4">Uncharacterized protein</fullName>
    </submittedName>
</protein>
<reference evidence="4" key="1">
    <citation type="submission" date="2023-06" db="EMBL/GenBank/DDBJ databases">
        <authorList>
            <person name="Delattre M."/>
        </authorList>
    </citation>
    <scope>NUCLEOTIDE SEQUENCE</scope>
    <source>
        <strain evidence="4">AF72</strain>
    </source>
</reference>
<evidence type="ECO:0000313" key="5">
    <source>
        <dbReference type="Proteomes" id="UP001177023"/>
    </source>
</evidence>
<keyword evidence="3" id="KW-0732">Signal</keyword>
<feature type="non-terminal residue" evidence="4">
    <location>
        <position position="329"/>
    </location>
</feature>
<dbReference type="Proteomes" id="UP001177023">
    <property type="component" value="Unassembled WGS sequence"/>
</dbReference>
<keyword evidence="2" id="KW-1133">Transmembrane helix</keyword>
<keyword evidence="5" id="KW-1185">Reference proteome</keyword>
<evidence type="ECO:0000256" key="2">
    <source>
        <dbReference type="SAM" id="Phobius"/>
    </source>
</evidence>
<gene>
    <name evidence="4" type="ORF">MSPICULIGERA_LOCUS22708</name>
</gene>
<feature type="compositionally biased region" description="Low complexity" evidence="1">
    <location>
        <begin position="310"/>
        <end position="321"/>
    </location>
</feature>
<evidence type="ECO:0000256" key="3">
    <source>
        <dbReference type="SAM" id="SignalP"/>
    </source>
</evidence>
<feature type="compositionally biased region" description="Basic residues" evidence="1">
    <location>
        <begin position="288"/>
        <end position="304"/>
    </location>
</feature>
<feature type="region of interest" description="Disordered" evidence="1">
    <location>
        <begin position="270"/>
        <end position="329"/>
    </location>
</feature>
<feature type="compositionally biased region" description="Basic and acidic residues" evidence="1">
    <location>
        <begin position="277"/>
        <end position="287"/>
    </location>
</feature>
<feature type="transmembrane region" description="Helical" evidence="2">
    <location>
        <begin position="233"/>
        <end position="264"/>
    </location>
</feature>
<keyword evidence="2" id="KW-0472">Membrane</keyword>
<organism evidence="4 5">
    <name type="scientific">Mesorhabditis spiculigera</name>
    <dbReference type="NCBI Taxonomy" id="96644"/>
    <lineage>
        <taxon>Eukaryota</taxon>
        <taxon>Metazoa</taxon>
        <taxon>Ecdysozoa</taxon>
        <taxon>Nematoda</taxon>
        <taxon>Chromadorea</taxon>
        <taxon>Rhabditida</taxon>
        <taxon>Rhabditina</taxon>
        <taxon>Rhabditomorpha</taxon>
        <taxon>Rhabditoidea</taxon>
        <taxon>Rhabditidae</taxon>
        <taxon>Mesorhabditinae</taxon>
        <taxon>Mesorhabditis</taxon>
    </lineage>
</organism>
<dbReference type="AlphaFoldDB" id="A0AA36DBE6"/>
<evidence type="ECO:0000256" key="1">
    <source>
        <dbReference type="SAM" id="MobiDB-lite"/>
    </source>
</evidence>